<reference evidence="5 6" key="1">
    <citation type="submission" date="2018-03" db="EMBL/GenBank/DDBJ databases">
        <authorList>
            <person name="Gully D."/>
        </authorList>
    </citation>
    <scope>NUCLEOTIDE SEQUENCE [LARGE SCALE GENOMIC DNA]</scope>
    <source>
        <strain evidence="5">ORS3257</strain>
    </source>
</reference>
<gene>
    <name evidence="5" type="ORF">BRAD3257_6482</name>
</gene>
<dbReference type="Proteomes" id="UP000246085">
    <property type="component" value="Chromosome BRAD3257"/>
</dbReference>
<feature type="domain" description="Nudix hydrolase" evidence="4">
    <location>
        <begin position="9"/>
        <end position="136"/>
    </location>
</feature>
<evidence type="ECO:0000256" key="3">
    <source>
        <dbReference type="RuleBase" id="RU003476"/>
    </source>
</evidence>
<dbReference type="Gene3D" id="3.90.79.10">
    <property type="entry name" value="Nucleoside Triphosphate Pyrophosphohydrolase"/>
    <property type="match status" value="1"/>
</dbReference>
<protein>
    <submittedName>
        <fullName evidence="5">GDP-mannose mannosyl hydrolase</fullName>
    </submittedName>
</protein>
<dbReference type="PANTHER" id="PTHR43736:SF1">
    <property type="entry name" value="DIHYDRONEOPTERIN TRIPHOSPHATE DIPHOSPHATASE"/>
    <property type="match status" value="1"/>
</dbReference>
<dbReference type="InterPro" id="IPR020476">
    <property type="entry name" value="Nudix_hydrolase"/>
</dbReference>
<evidence type="ECO:0000256" key="2">
    <source>
        <dbReference type="ARBA" id="ARBA00022801"/>
    </source>
</evidence>
<comment type="similarity">
    <text evidence="3">Belongs to the Nudix hydrolase family.</text>
</comment>
<accession>A0A2U3Q7J6</accession>
<dbReference type="PROSITE" id="PS51462">
    <property type="entry name" value="NUDIX"/>
    <property type="match status" value="1"/>
</dbReference>
<dbReference type="EMBL" id="LS398110">
    <property type="protein sequence ID" value="SPP97377.1"/>
    <property type="molecule type" value="Genomic_DNA"/>
</dbReference>
<dbReference type="SUPFAM" id="SSF55811">
    <property type="entry name" value="Nudix"/>
    <property type="match status" value="1"/>
</dbReference>
<evidence type="ECO:0000313" key="6">
    <source>
        <dbReference type="Proteomes" id="UP000246085"/>
    </source>
</evidence>
<evidence type="ECO:0000313" key="5">
    <source>
        <dbReference type="EMBL" id="SPP97377.1"/>
    </source>
</evidence>
<dbReference type="PRINTS" id="PR00502">
    <property type="entry name" value="NUDIXFAMILY"/>
</dbReference>
<evidence type="ECO:0000259" key="4">
    <source>
        <dbReference type="PROSITE" id="PS51462"/>
    </source>
</evidence>
<dbReference type="AlphaFoldDB" id="A0A2U3Q7J6"/>
<name>A0A2U3Q7J6_9BRAD</name>
<sequence>MAAVVQPTHPQLAVSAAIFRDGKVLLVRRARSPAKGFYSLPGGRVEFGESLHQALSREVDEETGLEIEIIGLAGWREVLPAAAGAGHYLIMSFAARWRAKEPALNDELDDYRWIVPDALGSLCDLKLTGGLEEVIQSAHRLLGA</sequence>
<dbReference type="CDD" id="cd04673">
    <property type="entry name" value="NUDIX_ADPRase"/>
    <property type="match status" value="1"/>
</dbReference>
<dbReference type="KEGG" id="bvz:BRAD3257_6482"/>
<dbReference type="InterPro" id="IPR015797">
    <property type="entry name" value="NUDIX_hydrolase-like_dom_sf"/>
</dbReference>
<keyword evidence="2 3" id="KW-0378">Hydrolase</keyword>
<comment type="cofactor">
    <cofactor evidence="1">
        <name>Mg(2+)</name>
        <dbReference type="ChEBI" id="CHEBI:18420"/>
    </cofactor>
</comment>
<organism evidence="5 6">
    <name type="scientific">Bradyrhizobium vignae</name>
    <dbReference type="NCBI Taxonomy" id="1549949"/>
    <lineage>
        <taxon>Bacteria</taxon>
        <taxon>Pseudomonadati</taxon>
        <taxon>Pseudomonadota</taxon>
        <taxon>Alphaproteobacteria</taxon>
        <taxon>Hyphomicrobiales</taxon>
        <taxon>Nitrobacteraceae</taxon>
        <taxon>Bradyrhizobium</taxon>
    </lineage>
</organism>
<dbReference type="GO" id="GO:0016787">
    <property type="term" value="F:hydrolase activity"/>
    <property type="evidence" value="ECO:0007669"/>
    <property type="project" value="UniProtKB-KW"/>
</dbReference>
<proteinExistence type="inferred from homology"/>
<dbReference type="PANTHER" id="PTHR43736">
    <property type="entry name" value="ADP-RIBOSE PYROPHOSPHATASE"/>
    <property type="match status" value="1"/>
</dbReference>
<dbReference type="Pfam" id="PF00293">
    <property type="entry name" value="NUDIX"/>
    <property type="match status" value="1"/>
</dbReference>
<dbReference type="PROSITE" id="PS00893">
    <property type="entry name" value="NUDIX_BOX"/>
    <property type="match status" value="1"/>
</dbReference>
<dbReference type="InterPro" id="IPR000086">
    <property type="entry name" value="NUDIX_hydrolase_dom"/>
</dbReference>
<evidence type="ECO:0000256" key="1">
    <source>
        <dbReference type="ARBA" id="ARBA00001946"/>
    </source>
</evidence>
<dbReference type="RefSeq" id="WP_122404762.1">
    <property type="nucleotide sequence ID" value="NZ_LS398110.1"/>
</dbReference>
<dbReference type="InterPro" id="IPR020084">
    <property type="entry name" value="NUDIX_hydrolase_CS"/>
</dbReference>